<feature type="region of interest" description="Disordered" evidence="1">
    <location>
        <begin position="232"/>
        <end position="255"/>
    </location>
</feature>
<proteinExistence type="predicted"/>
<evidence type="ECO:0000313" key="3">
    <source>
        <dbReference type="Proteomes" id="UP000346198"/>
    </source>
</evidence>
<feature type="compositionally biased region" description="Gly residues" evidence="1">
    <location>
        <begin position="239"/>
        <end position="255"/>
    </location>
</feature>
<dbReference type="AlphaFoldDB" id="A0A6C2USH6"/>
<organism evidence="2 3">
    <name type="scientific">Pontiella sulfatireligans</name>
    <dbReference type="NCBI Taxonomy" id="2750658"/>
    <lineage>
        <taxon>Bacteria</taxon>
        <taxon>Pseudomonadati</taxon>
        <taxon>Kiritimatiellota</taxon>
        <taxon>Kiritimatiellia</taxon>
        <taxon>Kiritimatiellales</taxon>
        <taxon>Pontiellaceae</taxon>
        <taxon>Pontiella</taxon>
    </lineage>
</organism>
<accession>A0A6C2USH6</accession>
<dbReference type="Proteomes" id="UP000346198">
    <property type="component" value="Unassembled WGS sequence"/>
</dbReference>
<gene>
    <name evidence="2" type="ORF">SCARR_05397</name>
</gene>
<dbReference type="RefSeq" id="WP_136065503.1">
    <property type="nucleotide sequence ID" value="NZ_CAAHFH010000003.1"/>
</dbReference>
<evidence type="ECO:0000256" key="1">
    <source>
        <dbReference type="SAM" id="MobiDB-lite"/>
    </source>
</evidence>
<protein>
    <submittedName>
        <fullName evidence="2">Uncharacterized protein</fullName>
    </submittedName>
</protein>
<sequence>MEKRASLLIIAASVLIALTSISFAVKAGKQRKLAEAEIQALQQKLAAQKDRAPRRRSPAPKPVLTAEATADGTNALVVLQTAPNVAEEEPKKERESFEDRMARMKDEDPEGYAEMIQKKEERQQQMRYNLAERTATFMDLDTSNMTEEERATHEQLVEKMARVWELSAQFQDPEQPPDREAMKELFTEMNDVRPLLTQERTVMFKQLGTDLGYEGEEAQDFATHVEDIIDATSIRMPSGGRGGPGGGGRGGGGGR</sequence>
<keyword evidence="3" id="KW-1185">Reference proteome</keyword>
<evidence type="ECO:0000313" key="2">
    <source>
        <dbReference type="EMBL" id="VGO23290.1"/>
    </source>
</evidence>
<reference evidence="2 3" key="1">
    <citation type="submission" date="2019-04" db="EMBL/GenBank/DDBJ databases">
        <authorList>
            <person name="Van Vliet M D."/>
        </authorList>
    </citation>
    <scope>NUCLEOTIDE SEQUENCE [LARGE SCALE GENOMIC DNA]</scope>
    <source>
        <strain evidence="2 3">F21</strain>
    </source>
</reference>
<feature type="region of interest" description="Disordered" evidence="1">
    <location>
        <begin position="45"/>
        <end position="69"/>
    </location>
</feature>
<dbReference type="EMBL" id="CAAHFH010000003">
    <property type="protein sequence ID" value="VGO23290.1"/>
    <property type="molecule type" value="Genomic_DNA"/>
</dbReference>
<name>A0A6C2USH6_9BACT</name>